<dbReference type="EMBL" id="LXLT01000024">
    <property type="protein sequence ID" value="OFD80712.1"/>
    <property type="molecule type" value="Genomic_DNA"/>
</dbReference>
<dbReference type="RefSeq" id="WP_070142274.1">
    <property type="nucleotide sequence ID" value="NZ_LXLT01000024.1"/>
</dbReference>
<dbReference type="AlphaFoldDB" id="A0A1E8B8R4"/>
<evidence type="ECO:0000313" key="2">
    <source>
        <dbReference type="Proteomes" id="UP000175706"/>
    </source>
</evidence>
<sequence length="95" mass="11298">MILTRDWRNGNTIHLKRKKFRDILRAVQDLEKRGYSCVHPIRSLVQLQREFIHKRTNGKISTANYSFTQTNADTCYVVMMRKEKSEEHAEAINNF</sequence>
<organism evidence="1 2">
    <name type="scientific">Bacillus mycoides</name>
    <dbReference type="NCBI Taxonomy" id="1405"/>
    <lineage>
        <taxon>Bacteria</taxon>
        <taxon>Bacillati</taxon>
        <taxon>Bacillota</taxon>
        <taxon>Bacilli</taxon>
        <taxon>Bacillales</taxon>
        <taxon>Bacillaceae</taxon>
        <taxon>Bacillus</taxon>
        <taxon>Bacillus cereus group</taxon>
    </lineage>
</organism>
<evidence type="ECO:0000313" key="1">
    <source>
        <dbReference type="EMBL" id="OFD80712.1"/>
    </source>
</evidence>
<dbReference type="Proteomes" id="UP000175706">
    <property type="component" value="Unassembled WGS sequence"/>
</dbReference>
<protein>
    <submittedName>
        <fullName evidence="1">Uncharacterized protein</fullName>
    </submittedName>
</protein>
<reference evidence="1 2" key="1">
    <citation type="submission" date="2016-05" db="EMBL/GenBank/DDBJ databases">
        <title>Bacillus thuringiensis and Bacillus weihenstephanensis as novel biocontrol agents of wilt causing Verticillium species.</title>
        <authorList>
            <person name="Hollensteiner J."/>
            <person name="Wemheuer F."/>
            <person name="Harting R."/>
            <person name="Kolarzyk A."/>
            <person name="Diaz-Valerio S."/>
            <person name="Poehlein A."/>
            <person name="Brzuszkiewicz E."/>
            <person name="Nesemann K."/>
            <person name="Braus-Stromeyer S."/>
            <person name="Braus G."/>
            <person name="Daniel R."/>
            <person name="Liesegang H."/>
        </authorList>
    </citation>
    <scope>NUCLEOTIDE SEQUENCE [LARGE SCALE GENOMIC DNA]</scope>
    <source>
        <strain evidence="1 2">GOE8</strain>
    </source>
</reference>
<gene>
    <name evidence="1" type="ORF">BWGOE8_20800</name>
</gene>
<proteinExistence type="predicted"/>
<name>A0A1E8B8R4_BACMY</name>
<comment type="caution">
    <text evidence="1">The sequence shown here is derived from an EMBL/GenBank/DDBJ whole genome shotgun (WGS) entry which is preliminary data.</text>
</comment>
<accession>A0A1E8B8R4</accession>
<dbReference type="PATRIC" id="fig|86662.25.peg.2082"/>